<evidence type="ECO:0000256" key="4">
    <source>
        <dbReference type="ARBA" id="ARBA00022553"/>
    </source>
</evidence>
<comment type="caution">
    <text evidence="14">The sequence shown here is derived from an EMBL/GenBank/DDBJ whole genome shotgun (WGS) entry which is preliminary data.</text>
</comment>
<evidence type="ECO:0000256" key="8">
    <source>
        <dbReference type="ARBA" id="ARBA00023163"/>
    </source>
</evidence>
<dbReference type="InterPro" id="IPR009057">
    <property type="entry name" value="Homeodomain-like_sf"/>
</dbReference>
<evidence type="ECO:0000256" key="10">
    <source>
        <dbReference type="PROSITE-ProRule" id="PRU00169"/>
    </source>
</evidence>
<dbReference type="PANTHER" id="PTHR42713:SF3">
    <property type="entry name" value="TRANSCRIPTIONAL REGULATORY PROTEIN HPTR"/>
    <property type="match status" value="1"/>
</dbReference>
<dbReference type="Gene3D" id="3.40.50.2300">
    <property type="match status" value="1"/>
</dbReference>
<evidence type="ECO:0000259" key="12">
    <source>
        <dbReference type="PROSITE" id="PS01124"/>
    </source>
</evidence>
<dbReference type="EMBL" id="JAJEQE010000005">
    <property type="protein sequence ID" value="MCC2148207.1"/>
    <property type="molecule type" value="Genomic_DNA"/>
</dbReference>
<keyword evidence="3" id="KW-0963">Cytoplasm</keyword>
<dbReference type="PANTHER" id="PTHR42713">
    <property type="entry name" value="HISTIDINE KINASE-RELATED"/>
    <property type="match status" value="1"/>
</dbReference>
<comment type="function">
    <text evidence="9">May play the central regulatory role in sporulation. It may be an element of the effector pathway responsible for the activation of sporulation genes in response to nutritional stress. Spo0A may act in concert with spo0H (a sigma factor) to control the expression of some genes that are critical to the sporulation process.</text>
</comment>
<dbReference type="InterPro" id="IPR001789">
    <property type="entry name" value="Sig_transdc_resp-reg_receiver"/>
</dbReference>
<keyword evidence="5" id="KW-0902">Two-component regulatory system</keyword>
<evidence type="ECO:0000256" key="3">
    <source>
        <dbReference type="ARBA" id="ARBA00022490"/>
    </source>
</evidence>
<evidence type="ECO:0000256" key="6">
    <source>
        <dbReference type="ARBA" id="ARBA00023015"/>
    </source>
</evidence>
<keyword evidence="7" id="KW-0238">DNA-binding</keyword>
<evidence type="ECO:0000256" key="7">
    <source>
        <dbReference type="ARBA" id="ARBA00023125"/>
    </source>
</evidence>
<evidence type="ECO:0000256" key="5">
    <source>
        <dbReference type="ARBA" id="ARBA00023012"/>
    </source>
</evidence>
<dbReference type="Pfam" id="PF00072">
    <property type="entry name" value="Response_reg"/>
    <property type="match status" value="1"/>
</dbReference>
<dbReference type="SMART" id="SM00342">
    <property type="entry name" value="HTH_ARAC"/>
    <property type="match status" value="1"/>
</dbReference>
<dbReference type="InterPro" id="IPR011006">
    <property type="entry name" value="CheY-like_superfamily"/>
</dbReference>
<dbReference type="Proteomes" id="UP001299235">
    <property type="component" value="Unassembled WGS sequence"/>
</dbReference>
<evidence type="ECO:0000256" key="1">
    <source>
        <dbReference type="ARBA" id="ARBA00004496"/>
    </source>
</evidence>
<dbReference type="SMART" id="SM00448">
    <property type="entry name" value="REC"/>
    <property type="match status" value="1"/>
</dbReference>
<dbReference type="InterPro" id="IPR018060">
    <property type="entry name" value="HTH_AraC"/>
</dbReference>
<dbReference type="SUPFAM" id="SSF46689">
    <property type="entry name" value="Homeodomain-like"/>
    <property type="match status" value="2"/>
</dbReference>
<keyword evidence="15" id="KW-1185">Reference proteome</keyword>
<keyword evidence="4 10" id="KW-0597">Phosphoprotein</keyword>
<evidence type="ECO:0000313" key="14">
    <source>
        <dbReference type="EMBL" id="MCC2148207.1"/>
    </source>
</evidence>
<dbReference type="CDD" id="cd17536">
    <property type="entry name" value="REC_YesN-like"/>
    <property type="match status" value="1"/>
</dbReference>
<keyword evidence="11" id="KW-0175">Coiled coil</keyword>
<gene>
    <name evidence="14" type="ORF">LKD42_02895</name>
</gene>
<evidence type="ECO:0000256" key="2">
    <source>
        <dbReference type="ARBA" id="ARBA00018672"/>
    </source>
</evidence>
<keyword evidence="8" id="KW-0804">Transcription</keyword>
<comment type="subcellular location">
    <subcellularLocation>
        <location evidence="1">Cytoplasm</location>
    </subcellularLocation>
</comment>
<feature type="coiled-coil region" evidence="11">
    <location>
        <begin position="110"/>
        <end position="137"/>
    </location>
</feature>
<feature type="modified residue" description="4-aspartylphosphate" evidence="10">
    <location>
        <position position="55"/>
    </location>
</feature>
<sequence length="505" mass="59849">MTDIMLVDDEVLALEYLKNMVDWERNGYHVVGCATSGKKALELFDRTHPQIVISDIRMPGTDGLELTRQIKEKDKETVVILLSAYRDFDYAQKGIRYGVSNYLLKHELSSELILKELEEVKEKLERAGNKKKIYQKYFMNQLIYHRVTAEELDKSILGNRFFLLLLHKRNPVIQGEFAETRWTEEEQEAVRNILEESLENIVFYAADVQITENNWILLYRIENTASKYMVNSLILRKCHQIADQLELCLQMHFNMVYSYEITPEEISETFRTISRQIRYSVFWEDEAICAMEKMPEKEKKAIWGEQIRILREAIYGSEEELEKQIEVIFSGIREKEDLEDCKMLLPSLSNLLGELCESENCKEIDLKEPLYTIREIEQYYCRNFSYIQQKYARKARLGYSRTVLDMIDYIEKNYPQELSLELLGEKFHMNGVYLGQIFKKETGQTFLKYLTNVRISEAKRLLWEENSTVAETAQMVGYRTSQYFSQIFMRNVGMKPQEYKKQRKE</sequence>
<protein>
    <recommendedName>
        <fullName evidence="2">Stage 0 sporulation protein A homolog</fullName>
    </recommendedName>
</protein>
<feature type="domain" description="HTH araC/xylS-type" evidence="12">
    <location>
        <begin position="404"/>
        <end position="502"/>
    </location>
</feature>
<organism evidence="14 15">
    <name type="scientific">Hominisplanchenecus faecis</name>
    <dbReference type="NCBI Taxonomy" id="2885351"/>
    <lineage>
        <taxon>Bacteria</taxon>
        <taxon>Bacillati</taxon>
        <taxon>Bacillota</taxon>
        <taxon>Clostridia</taxon>
        <taxon>Lachnospirales</taxon>
        <taxon>Lachnospiraceae</taxon>
        <taxon>Hominisplanchenecus</taxon>
    </lineage>
</organism>
<proteinExistence type="predicted"/>
<dbReference type="Pfam" id="PF12833">
    <property type="entry name" value="HTH_18"/>
    <property type="match status" value="1"/>
</dbReference>
<dbReference type="Gene3D" id="1.10.10.60">
    <property type="entry name" value="Homeodomain-like"/>
    <property type="match status" value="2"/>
</dbReference>
<evidence type="ECO:0000313" key="15">
    <source>
        <dbReference type="Proteomes" id="UP001299235"/>
    </source>
</evidence>
<dbReference type="SUPFAM" id="SSF52172">
    <property type="entry name" value="CheY-like"/>
    <property type="match status" value="1"/>
</dbReference>
<evidence type="ECO:0000256" key="9">
    <source>
        <dbReference type="ARBA" id="ARBA00024867"/>
    </source>
</evidence>
<dbReference type="RefSeq" id="WP_248834773.1">
    <property type="nucleotide sequence ID" value="NZ_JAJEQE010000005.1"/>
</dbReference>
<accession>A0ABS8ET22</accession>
<evidence type="ECO:0000256" key="11">
    <source>
        <dbReference type="SAM" id="Coils"/>
    </source>
</evidence>
<dbReference type="PROSITE" id="PS01124">
    <property type="entry name" value="HTH_ARAC_FAMILY_2"/>
    <property type="match status" value="1"/>
</dbReference>
<name>A0ABS8ET22_9FIRM</name>
<dbReference type="PROSITE" id="PS50110">
    <property type="entry name" value="RESPONSE_REGULATORY"/>
    <property type="match status" value="1"/>
</dbReference>
<evidence type="ECO:0000259" key="13">
    <source>
        <dbReference type="PROSITE" id="PS50110"/>
    </source>
</evidence>
<feature type="domain" description="Response regulatory" evidence="13">
    <location>
        <begin position="3"/>
        <end position="120"/>
    </location>
</feature>
<keyword evidence="6" id="KW-0805">Transcription regulation</keyword>
<dbReference type="InterPro" id="IPR051552">
    <property type="entry name" value="HptR"/>
</dbReference>
<reference evidence="14 15" key="1">
    <citation type="submission" date="2021-10" db="EMBL/GenBank/DDBJ databases">
        <title>Anaerobic single-cell dispensing facilitates the cultivation of human gut bacteria.</title>
        <authorList>
            <person name="Afrizal A."/>
        </authorList>
    </citation>
    <scope>NUCLEOTIDE SEQUENCE [LARGE SCALE GENOMIC DNA]</scope>
    <source>
        <strain evidence="14 15">CLA-AA-H246</strain>
    </source>
</reference>